<keyword evidence="1" id="KW-0812">Transmembrane</keyword>
<dbReference type="EMBL" id="GBXM01085879">
    <property type="protein sequence ID" value="JAH22698.1"/>
    <property type="molecule type" value="Transcribed_RNA"/>
</dbReference>
<evidence type="ECO:0000256" key="1">
    <source>
        <dbReference type="SAM" id="Phobius"/>
    </source>
</evidence>
<reference evidence="2" key="1">
    <citation type="submission" date="2014-11" db="EMBL/GenBank/DDBJ databases">
        <authorList>
            <person name="Amaro Gonzalez C."/>
        </authorList>
    </citation>
    <scope>NUCLEOTIDE SEQUENCE</scope>
</reference>
<proteinExistence type="predicted"/>
<keyword evidence="1" id="KW-0472">Membrane</keyword>
<feature type="transmembrane region" description="Helical" evidence="1">
    <location>
        <begin position="20"/>
        <end position="37"/>
    </location>
</feature>
<reference evidence="2" key="2">
    <citation type="journal article" date="2015" name="Fish Shellfish Immunol.">
        <title>Early steps in the European eel (Anguilla anguilla)-Vibrio vulnificus interaction in the gills: Role of the RtxA13 toxin.</title>
        <authorList>
            <person name="Callol A."/>
            <person name="Pajuelo D."/>
            <person name="Ebbesson L."/>
            <person name="Teles M."/>
            <person name="MacKenzie S."/>
            <person name="Amaro C."/>
        </authorList>
    </citation>
    <scope>NUCLEOTIDE SEQUENCE</scope>
</reference>
<evidence type="ECO:0000313" key="2">
    <source>
        <dbReference type="EMBL" id="JAH22698.1"/>
    </source>
</evidence>
<accession>A0A0E9R2X1</accession>
<name>A0A0E9R2X1_ANGAN</name>
<organism evidence="2">
    <name type="scientific">Anguilla anguilla</name>
    <name type="common">European freshwater eel</name>
    <name type="synonym">Muraena anguilla</name>
    <dbReference type="NCBI Taxonomy" id="7936"/>
    <lineage>
        <taxon>Eukaryota</taxon>
        <taxon>Metazoa</taxon>
        <taxon>Chordata</taxon>
        <taxon>Craniata</taxon>
        <taxon>Vertebrata</taxon>
        <taxon>Euteleostomi</taxon>
        <taxon>Actinopterygii</taxon>
        <taxon>Neopterygii</taxon>
        <taxon>Teleostei</taxon>
        <taxon>Anguilliformes</taxon>
        <taxon>Anguillidae</taxon>
        <taxon>Anguilla</taxon>
    </lineage>
</organism>
<dbReference type="AlphaFoldDB" id="A0A0E9R2X1"/>
<sequence>MYTLTHNLPVFHCELKKEQIHFRFFALTIAFVALYFLQNYEYKVI</sequence>
<keyword evidence="1" id="KW-1133">Transmembrane helix</keyword>
<protein>
    <submittedName>
        <fullName evidence="2">Uncharacterized protein</fullName>
    </submittedName>
</protein>